<accession>A0A429MJ62</accession>
<proteinExistence type="predicted"/>
<keyword evidence="1" id="KW-0503">Monooxygenase</keyword>
<dbReference type="Gene3D" id="3.50.50.60">
    <property type="entry name" value="FAD/NAD(P)-binding domain"/>
    <property type="match status" value="1"/>
</dbReference>
<comment type="caution">
    <text evidence="1">The sequence shown here is derived from an EMBL/GenBank/DDBJ whole genome shotgun (WGS) entry which is preliminary data.</text>
</comment>
<dbReference type="GO" id="GO:0004497">
    <property type="term" value="F:monooxygenase activity"/>
    <property type="evidence" value="ECO:0007669"/>
    <property type="project" value="UniProtKB-KW"/>
</dbReference>
<dbReference type="PANTHER" id="PTHR42877:SF4">
    <property type="entry name" value="FAD_NAD(P)-BINDING DOMAIN-CONTAINING PROTEIN-RELATED"/>
    <property type="match status" value="1"/>
</dbReference>
<dbReference type="InterPro" id="IPR051209">
    <property type="entry name" value="FAD-bind_Monooxygenase_sf"/>
</dbReference>
<dbReference type="PANTHER" id="PTHR42877">
    <property type="entry name" value="L-ORNITHINE N(5)-MONOOXYGENASE-RELATED"/>
    <property type="match status" value="1"/>
</dbReference>
<organism evidence="1 2">
    <name type="scientific">Acinetobacter baumannii</name>
    <dbReference type="NCBI Taxonomy" id="470"/>
    <lineage>
        <taxon>Bacteria</taxon>
        <taxon>Pseudomonadati</taxon>
        <taxon>Pseudomonadota</taxon>
        <taxon>Gammaproteobacteria</taxon>
        <taxon>Moraxellales</taxon>
        <taxon>Moraxellaceae</taxon>
        <taxon>Acinetobacter</taxon>
        <taxon>Acinetobacter calcoaceticus/baumannii complex</taxon>
    </lineage>
</organism>
<dbReference type="EMBL" id="RFDI01001752">
    <property type="protein sequence ID" value="RSR37657.1"/>
    <property type="molecule type" value="Genomic_DNA"/>
</dbReference>
<evidence type="ECO:0000313" key="1">
    <source>
        <dbReference type="EMBL" id="RSR37657.1"/>
    </source>
</evidence>
<evidence type="ECO:0000313" key="2">
    <source>
        <dbReference type="Proteomes" id="UP000280073"/>
    </source>
</evidence>
<dbReference type="AlphaFoldDB" id="A0A429MJ62"/>
<keyword evidence="1" id="KW-0560">Oxidoreductase</keyword>
<sequence length="88" mass="10162">IVDGLLKIKNKGISKLNVKADVIKKHNDLVQKHLQTTVFNSGGCKSYYLDANGRNFAAWPWSLKKLKQRLKKLDLKDYEVTYQMSKTH</sequence>
<name>A0A429MJ62_ACIBA</name>
<dbReference type="Proteomes" id="UP000280073">
    <property type="component" value="Unassembled WGS sequence"/>
</dbReference>
<gene>
    <name evidence="1" type="ORF">EA686_23530</name>
</gene>
<dbReference type="InterPro" id="IPR036188">
    <property type="entry name" value="FAD/NAD-bd_sf"/>
</dbReference>
<feature type="non-terminal residue" evidence="1">
    <location>
        <position position="1"/>
    </location>
</feature>
<protein>
    <submittedName>
        <fullName evidence="1">Cyclohexanone monooxygenase</fullName>
    </submittedName>
</protein>
<reference evidence="1 2" key="1">
    <citation type="submission" date="2018-10" db="EMBL/GenBank/DDBJ databases">
        <title>GWAS and RNA-Seq identify cryptic mechanisms of antimicrobial resistance in Acinetobacter baumannii.</title>
        <authorList>
            <person name="Sahl J.W."/>
        </authorList>
    </citation>
    <scope>NUCLEOTIDE SEQUENCE [LARGE SCALE GENOMIC DNA]</scope>
    <source>
        <strain evidence="1 2">TG28175</strain>
    </source>
</reference>